<feature type="non-terminal residue" evidence="1">
    <location>
        <position position="1"/>
    </location>
</feature>
<dbReference type="AlphaFoldDB" id="X0T1S2"/>
<organism evidence="1">
    <name type="scientific">marine sediment metagenome</name>
    <dbReference type="NCBI Taxonomy" id="412755"/>
    <lineage>
        <taxon>unclassified sequences</taxon>
        <taxon>metagenomes</taxon>
        <taxon>ecological metagenomes</taxon>
    </lineage>
</organism>
<dbReference type="EMBL" id="BARS01000700">
    <property type="protein sequence ID" value="GAF81311.1"/>
    <property type="molecule type" value="Genomic_DNA"/>
</dbReference>
<gene>
    <name evidence="1" type="ORF">S01H1_01586</name>
</gene>
<proteinExistence type="predicted"/>
<comment type="caution">
    <text evidence="1">The sequence shown here is derived from an EMBL/GenBank/DDBJ whole genome shotgun (WGS) entry which is preliminary data.</text>
</comment>
<reference evidence="1" key="1">
    <citation type="journal article" date="2014" name="Front. Microbiol.">
        <title>High frequency of phylogenetically diverse reductive dehalogenase-homologous genes in deep subseafloor sedimentary metagenomes.</title>
        <authorList>
            <person name="Kawai M."/>
            <person name="Futagami T."/>
            <person name="Toyoda A."/>
            <person name="Takaki Y."/>
            <person name="Nishi S."/>
            <person name="Hori S."/>
            <person name="Arai W."/>
            <person name="Tsubouchi T."/>
            <person name="Morono Y."/>
            <person name="Uchiyama I."/>
            <person name="Ito T."/>
            <person name="Fujiyama A."/>
            <person name="Inagaki F."/>
            <person name="Takami H."/>
        </authorList>
    </citation>
    <scope>NUCLEOTIDE SEQUENCE</scope>
    <source>
        <strain evidence="1">Expedition CK06-06</strain>
    </source>
</reference>
<name>X0T1S2_9ZZZZ</name>
<evidence type="ECO:0000313" key="1">
    <source>
        <dbReference type="EMBL" id="GAF81311.1"/>
    </source>
</evidence>
<protein>
    <submittedName>
        <fullName evidence="1">Uncharacterized protein</fullName>
    </submittedName>
</protein>
<sequence>KIDIYGAKLGAFSRKDKLTTEDFEMLVIAEK</sequence>
<accession>X0T1S2</accession>